<dbReference type="InterPro" id="IPR013780">
    <property type="entry name" value="Glyco_hydro_b"/>
</dbReference>
<comment type="similarity">
    <text evidence="1 4">Belongs to the glycosyl hydrolase 31 family.</text>
</comment>
<reference evidence="8 9" key="1">
    <citation type="journal article" date="2021" name="Microorganisms">
        <title>Genome Evolution of Filamentous Cyanobacterium Nostoc Species: From Facultative Symbiosis to Free Living.</title>
        <authorList>
            <person name="Huo D."/>
            <person name="Li H."/>
            <person name="Cai F."/>
            <person name="Guo X."/>
            <person name="Qiao Z."/>
            <person name="Wang W."/>
            <person name="Yu G."/>
            <person name="Li R."/>
        </authorList>
    </citation>
    <scope>NUCLEOTIDE SEQUENCE [LARGE SCALE GENOMIC DNA]</scope>
    <source>
        <strain evidence="8 9">CHAB 5714</strain>
    </source>
</reference>
<dbReference type="SUPFAM" id="SSF51445">
    <property type="entry name" value="(Trans)glycosidases"/>
    <property type="match status" value="1"/>
</dbReference>
<evidence type="ECO:0000256" key="3">
    <source>
        <dbReference type="ARBA" id="ARBA00023295"/>
    </source>
</evidence>
<evidence type="ECO:0000259" key="6">
    <source>
        <dbReference type="Pfam" id="PF13802"/>
    </source>
</evidence>
<dbReference type="InterPro" id="IPR048395">
    <property type="entry name" value="Glyco_hydro_31_C"/>
</dbReference>
<dbReference type="Gene3D" id="2.60.40.1760">
    <property type="entry name" value="glycosyl hydrolase (family 31)"/>
    <property type="match status" value="1"/>
</dbReference>
<dbReference type="Gene3D" id="3.20.20.80">
    <property type="entry name" value="Glycosidases"/>
    <property type="match status" value="1"/>
</dbReference>
<dbReference type="InterPro" id="IPR025887">
    <property type="entry name" value="Glyco_hydro_31_N_dom"/>
</dbReference>
<feature type="domain" description="Glycoside hydrolase family 31 N-terminal" evidence="6">
    <location>
        <begin position="70"/>
        <end position="244"/>
    </location>
</feature>
<feature type="domain" description="Glycosyl hydrolase family 31 C-terminal" evidence="7">
    <location>
        <begin position="619"/>
        <end position="705"/>
    </location>
</feature>
<gene>
    <name evidence="8" type="ORF">LC586_33205</name>
</gene>
<keyword evidence="9" id="KW-1185">Reference proteome</keyword>
<accession>A0ABS8IJA2</accession>
<evidence type="ECO:0000256" key="1">
    <source>
        <dbReference type="ARBA" id="ARBA00007806"/>
    </source>
</evidence>
<dbReference type="Pfam" id="PF21365">
    <property type="entry name" value="Glyco_hydro_31_3rd"/>
    <property type="match status" value="1"/>
</dbReference>
<dbReference type="Proteomes" id="UP001199525">
    <property type="component" value="Unassembled WGS sequence"/>
</dbReference>
<organism evidence="8 9">
    <name type="scientific">Nostoc favosum CHAB5714</name>
    <dbReference type="NCBI Taxonomy" id="2780399"/>
    <lineage>
        <taxon>Bacteria</taxon>
        <taxon>Bacillati</taxon>
        <taxon>Cyanobacteriota</taxon>
        <taxon>Cyanophyceae</taxon>
        <taxon>Nostocales</taxon>
        <taxon>Nostocaceae</taxon>
        <taxon>Nostoc</taxon>
        <taxon>Nostoc favosum</taxon>
    </lineage>
</organism>
<keyword evidence="3 4" id="KW-0326">Glycosidase</keyword>
<dbReference type="Pfam" id="PF13802">
    <property type="entry name" value="Gal_mutarotas_2"/>
    <property type="match status" value="1"/>
</dbReference>
<proteinExistence type="inferred from homology"/>
<dbReference type="SUPFAM" id="SSF74650">
    <property type="entry name" value="Galactose mutarotase-like"/>
    <property type="match status" value="1"/>
</dbReference>
<dbReference type="InterPro" id="IPR017853">
    <property type="entry name" value="GH"/>
</dbReference>
<dbReference type="Gene3D" id="2.60.40.1180">
    <property type="entry name" value="Golgi alpha-mannosidase II"/>
    <property type="match status" value="1"/>
</dbReference>
<sequence>MDILNEAFLNLRTIKLRRFLGSLLYPLQRDWLERQFRKSQSLEAVEETGEIQRAEATNRGGQFHFKHIELEIYFLSADLVRIEWKPGIYPISYGISRKDWPEVETTFQEMEEGWTISSPQLKVIVGVDGSLKFQNPLGQTIREELPPQRPTKLSPQTKDETWLHQAKLRPEEHIYGLGERAAPLNLRTFGDKGEARTYRMWNYDAGGIYGPGTDPLYLCIPLYLGLHEEGSYLIFYENSFPASFSFQELATAEFESGALRYYFTAGTLPQLLERYTELTGRPPLPPRWTFGYHQSRWGYDKEAALREVVKGFETHDIPVSAMHLDIDVLDNFRAFTIDPDRFPHISELAEELVAKGIRLITIINPGIKASRKNKLFEEGRAQDVFCKLPSGKPASAPVWAGLCAFPDFTNPQARHWWSRQYEYLLDLGITGFWHDMNEPGVFVLWGDPSLPPHSTWHSLEGRGGDHREAHNFYGLLQAQAGYEALSEYQPQRRPFIVSRSGWAGLQRYAWTWTGDIETSWEGLRQTIPTVLNLGLSGIPYSGSDIGGFKGNPSTELYLRWFQISCFMAFCRTHSANNTKPRTPWSFGEPTLSIVRRFLQLRYRLMPYFYTLAWEAAQTGHPLVRPLFWADTDNPQLWSIDDAFLLGDALLVCAIAEEGATSRAIALPKGNWYNFWDDALLEGGKSVNFKVSLEQIPLLVKAGSILPMEEDNQLILHIYPPVFLTSEGQVYSDAGDGYGESRLDRFYLTQNQDCLEVTWKQQGDYAFPYAGVKLHLHGFEPQQVWVDGNEIVNRGQCLDVEQFEQVRWQGVFTNFEHRS</sequence>
<keyword evidence="2 4" id="KW-0378">Hydrolase</keyword>
<dbReference type="PANTHER" id="PTHR22762:SF120">
    <property type="entry name" value="HETEROGLYCAN GLUCOSIDASE 1"/>
    <property type="match status" value="1"/>
</dbReference>
<feature type="domain" description="Glycoside hydrolase family 31 TIM barrel" evidence="5">
    <location>
        <begin position="282"/>
        <end position="611"/>
    </location>
</feature>
<protein>
    <submittedName>
        <fullName evidence="8">Glycoside hydrolase family 31 protein</fullName>
    </submittedName>
</protein>
<dbReference type="InterPro" id="IPR011013">
    <property type="entry name" value="Gal_mutarotase_sf_dom"/>
</dbReference>
<dbReference type="GO" id="GO:0016787">
    <property type="term" value="F:hydrolase activity"/>
    <property type="evidence" value="ECO:0007669"/>
    <property type="project" value="UniProtKB-KW"/>
</dbReference>
<dbReference type="PROSITE" id="PS00129">
    <property type="entry name" value="GLYCOSYL_HYDROL_F31_1"/>
    <property type="match status" value="1"/>
</dbReference>
<dbReference type="InterPro" id="IPR000322">
    <property type="entry name" value="Glyco_hydro_31_TIM"/>
</dbReference>
<comment type="caution">
    <text evidence="8">The sequence shown here is derived from an EMBL/GenBank/DDBJ whole genome shotgun (WGS) entry which is preliminary data.</text>
</comment>
<dbReference type="InterPro" id="IPR030458">
    <property type="entry name" value="Glyco_hydro_31_AS"/>
</dbReference>
<dbReference type="SUPFAM" id="SSF51011">
    <property type="entry name" value="Glycosyl hydrolase domain"/>
    <property type="match status" value="1"/>
</dbReference>
<dbReference type="Pfam" id="PF01055">
    <property type="entry name" value="Glyco_hydro_31_2nd"/>
    <property type="match status" value="1"/>
</dbReference>
<evidence type="ECO:0000259" key="5">
    <source>
        <dbReference type="Pfam" id="PF01055"/>
    </source>
</evidence>
<dbReference type="RefSeq" id="WP_229489701.1">
    <property type="nucleotide sequence ID" value="NZ_JAIVFQ010000098.1"/>
</dbReference>
<dbReference type="EMBL" id="JAIVFQ010000098">
    <property type="protein sequence ID" value="MCC5603899.1"/>
    <property type="molecule type" value="Genomic_DNA"/>
</dbReference>
<name>A0ABS8IJA2_9NOSO</name>
<evidence type="ECO:0000259" key="7">
    <source>
        <dbReference type="Pfam" id="PF21365"/>
    </source>
</evidence>
<evidence type="ECO:0000256" key="2">
    <source>
        <dbReference type="ARBA" id="ARBA00022801"/>
    </source>
</evidence>
<evidence type="ECO:0000313" key="8">
    <source>
        <dbReference type="EMBL" id="MCC5603899.1"/>
    </source>
</evidence>
<evidence type="ECO:0000256" key="4">
    <source>
        <dbReference type="RuleBase" id="RU361185"/>
    </source>
</evidence>
<dbReference type="CDD" id="cd14752">
    <property type="entry name" value="GH31_N"/>
    <property type="match status" value="1"/>
</dbReference>
<dbReference type="CDD" id="cd06604">
    <property type="entry name" value="GH31_glucosidase_II_MalA"/>
    <property type="match status" value="1"/>
</dbReference>
<dbReference type="PANTHER" id="PTHR22762">
    <property type="entry name" value="ALPHA-GLUCOSIDASE"/>
    <property type="match status" value="1"/>
</dbReference>
<evidence type="ECO:0000313" key="9">
    <source>
        <dbReference type="Proteomes" id="UP001199525"/>
    </source>
</evidence>